<evidence type="ECO:0000313" key="2">
    <source>
        <dbReference type="Proteomes" id="UP001154078"/>
    </source>
</evidence>
<proteinExistence type="predicted"/>
<protein>
    <submittedName>
        <fullName evidence="1">Uncharacterized protein</fullName>
    </submittedName>
</protein>
<dbReference type="PANTHER" id="PTHR11008">
    <property type="entry name" value="PROTEIN TAKEOUT-LIKE PROTEIN"/>
    <property type="match status" value="1"/>
</dbReference>
<dbReference type="Proteomes" id="UP001154078">
    <property type="component" value="Chromosome 5"/>
</dbReference>
<dbReference type="PANTHER" id="PTHR11008:SF32">
    <property type="entry name" value="CIRCADIAN CLOCK-CONTROLLED PROTEIN DAYWAKE-RELATED"/>
    <property type="match status" value="1"/>
</dbReference>
<dbReference type="InterPro" id="IPR010562">
    <property type="entry name" value="Haemolymph_juvenile_hormone-bd"/>
</dbReference>
<dbReference type="Pfam" id="PF06585">
    <property type="entry name" value="JHBP"/>
    <property type="match status" value="1"/>
</dbReference>
<reference evidence="1" key="1">
    <citation type="submission" date="2021-12" db="EMBL/GenBank/DDBJ databases">
        <authorList>
            <person name="King R."/>
        </authorList>
    </citation>
    <scope>NUCLEOTIDE SEQUENCE</scope>
</reference>
<evidence type="ECO:0000313" key="1">
    <source>
        <dbReference type="EMBL" id="CAH0558262.1"/>
    </source>
</evidence>
<dbReference type="Gene3D" id="3.15.10.30">
    <property type="entry name" value="Haemolymph juvenile hormone binding protein"/>
    <property type="match status" value="1"/>
</dbReference>
<dbReference type="OrthoDB" id="8190514at2759"/>
<name>A0A9P0BBJ5_BRAAE</name>
<gene>
    <name evidence="1" type="ORF">MELIAE_LOCUS8775</name>
</gene>
<accession>A0A9P0BBJ5</accession>
<sequence>MNGKLLVLPIQGSGDFELDFFNGTNFFSFDLEKEVKDEVTYGKITNAQYDYEVGLVQMNFDNLFNGDKVLGPQTNKFLNENWQDVLKDVDGSLKDAVSKVWELVLGNYFSRIPYKDLFLD</sequence>
<keyword evidence="2" id="KW-1185">Reference proteome</keyword>
<dbReference type="InterPro" id="IPR038606">
    <property type="entry name" value="To_sf"/>
</dbReference>
<dbReference type="AlphaFoldDB" id="A0A9P0BBJ5"/>
<dbReference type="GO" id="GO:0005615">
    <property type="term" value="C:extracellular space"/>
    <property type="evidence" value="ECO:0007669"/>
    <property type="project" value="TreeGrafter"/>
</dbReference>
<organism evidence="1 2">
    <name type="scientific">Brassicogethes aeneus</name>
    <name type="common">Rape pollen beetle</name>
    <name type="synonym">Meligethes aeneus</name>
    <dbReference type="NCBI Taxonomy" id="1431903"/>
    <lineage>
        <taxon>Eukaryota</taxon>
        <taxon>Metazoa</taxon>
        <taxon>Ecdysozoa</taxon>
        <taxon>Arthropoda</taxon>
        <taxon>Hexapoda</taxon>
        <taxon>Insecta</taxon>
        <taxon>Pterygota</taxon>
        <taxon>Neoptera</taxon>
        <taxon>Endopterygota</taxon>
        <taxon>Coleoptera</taxon>
        <taxon>Polyphaga</taxon>
        <taxon>Cucujiformia</taxon>
        <taxon>Nitidulidae</taxon>
        <taxon>Meligethinae</taxon>
        <taxon>Brassicogethes</taxon>
    </lineage>
</organism>
<dbReference type="EMBL" id="OV121136">
    <property type="protein sequence ID" value="CAH0558262.1"/>
    <property type="molecule type" value="Genomic_DNA"/>
</dbReference>